<comment type="similarity">
    <text evidence="1">Belongs to the AHA1 family.</text>
</comment>
<dbReference type="RefSeq" id="WP_148545281.1">
    <property type="nucleotide sequence ID" value="NZ_VSDQ01000729.1"/>
</dbReference>
<reference evidence="3 4" key="1">
    <citation type="submission" date="2019-08" db="EMBL/GenBank/DDBJ databases">
        <title>Seonamhaeicola sediminis sp. nov., isolated from marine sediment.</title>
        <authorList>
            <person name="Cao W.R."/>
        </authorList>
    </citation>
    <scope>NUCLEOTIDE SEQUENCE [LARGE SCALE GENOMIC DNA]</scope>
    <source>
        <strain evidence="3 4">B011</strain>
    </source>
</reference>
<dbReference type="OrthoDB" id="2355173at2"/>
<dbReference type="Proteomes" id="UP000323930">
    <property type="component" value="Unassembled WGS sequence"/>
</dbReference>
<evidence type="ECO:0000313" key="4">
    <source>
        <dbReference type="Proteomes" id="UP000323930"/>
    </source>
</evidence>
<dbReference type="CDD" id="cd07814">
    <property type="entry name" value="SRPBCC_CalC_Aha1-like"/>
    <property type="match status" value="1"/>
</dbReference>
<organism evidence="3 4">
    <name type="scientific">Seonamhaeicola marinus</name>
    <dbReference type="NCBI Taxonomy" id="1912246"/>
    <lineage>
        <taxon>Bacteria</taxon>
        <taxon>Pseudomonadati</taxon>
        <taxon>Bacteroidota</taxon>
        <taxon>Flavobacteriia</taxon>
        <taxon>Flavobacteriales</taxon>
        <taxon>Flavobacteriaceae</taxon>
    </lineage>
</organism>
<dbReference type="EMBL" id="VSDQ01000729">
    <property type="protein sequence ID" value="TYA69991.1"/>
    <property type="molecule type" value="Genomic_DNA"/>
</dbReference>
<accession>A0A5D0HFC4</accession>
<evidence type="ECO:0000256" key="1">
    <source>
        <dbReference type="ARBA" id="ARBA00006817"/>
    </source>
</evidence>
<dbReference type="Gene3D" id="3.30.530.20">
    <property type="match status" value="1"/>
</dbReference>
<evidence type="ECO:0000313" key="3">
    <source>
        <dbReference type="EMBL" id="TYA69991.1"/>
    </source>
</evidence>
<comment type="caution">
    <text evidence="3">The sequence shown here is derived from an EMBL/GenBank/DDBJ whole genome shotgun (WGS) entry which is preliminary data.</text>
</comment>
<name>A0A5D0HFC4_9FLAO</name>
<protein>
    <submittedName>
        <fullName evidence="3">SRPBCC domain-containing protein</fullName>
    </submittedName>
</protein>
<keyword evidence="4" id="KW-1185">Reference proteome</keyword>
<proteinExistence type="inferred from homology"/>
<sequence>MNDVITKEHVFNHTIDKVWSAITKADEISTWFLAADFKAEKGYQYTFKSKDDHCEPILGEVLEATPYTLVYTWVVEGTEAITKVTWNLEPFKDGTRLNLEHSGIANYKGETAVTMFENFNGGWDNCFNLLSNYLQELVHAG</sequence>
<gene>
    <name evidence="3" type="ORF">FUA24_22140</name>
</gene>
<dbReference type="InterPro" id="IPR013538">
    <property type="entry name" value="ASHA1/2-like_C"/>
</dbReference>
<dbReference type="InterPro" id="IPR023393">
    <property type="entry name" value="START-like_dom_sf"/>
</dbReference>
<evidence type="ECO:0000259" key="2">
    <source>
        <dbReference type="Pfam" id="PF08327"/>
    </source>
</evidence>
<dbReference type="SUPFAM" id="SSF55961">
    <property type="entry name" value="Bet v1-like"/>
    <property type="match status" value="1"/>
</dbReference>
<dbReference type="Pfam" id="PF08327">
    <property type="entry name" value="AHSA1"/>
    <property type="match status" value="1"/>
</dbReference>
<feature type="domain" description="Activator of Hsp90 ATPase homologue 1/2-like C-terminal" evidence="2">
    <location>
        <begin position="13"/>
        <end position="134"/>
    </location>
</feature>
<dbReference type="AlphaFoldDB" id="A0A5D0HFC4"/>